<reference evidence="1 2" key="2">
    <citation type="submission" date="2014-10" db="EMBL/GenBank/DDBJ databases">
        <title>Paracoccus sanguinis sp. nov., isolated from clinical specimens of New York State patients.</title>
        <authorList>
            <person name="Mingle L.A."/>
            <person name="Cole J.A."/>
            <person name="Lapierre P."/>
            <person name="Musser K.A."/>
        </authorList>
    </citation>
    <scope>NUCLEOTIDE SEQUENCE [LARGE SCALE GENOMIC DNA]</scope>
    <source>
        <strain evidence="1 2">HAMBI 3106</strain>
    </source>
</reference>
<dbReference type="STRING" id="690417.IC63_14715"/>
<evidence type="ECO:0000313" key="1">
    <source>
        <dbReference type="EMBL" id="KGJ02448.1"/>
    </source>
</evidence>
<dbReference type="RefSeq" id="WP_156965507.1">
    <property type="nucleotide sequence ID" value="NZ_JRKS01000068.1"/>
</dbReference>
<accession>A0A099EWW9</accession>
<comment type="caution">
    <text evidence="1">The sequence shown here is derived from an EMBL/GenBank/DDBJ whole genome shotgun (WGS) entry which is preliminary data.</text>
</comment>
<reference evidence="1 2" key="1">
    <citation type="submission" date="2014-09" db="EMBL/GenBank/DDBJ databases">
        <authorList>
            <person name="McGinnis J.M."/>
            <person name="Wolfgang W.J."/>
        </authorList>
    </citation>
    <scope>NUCLEOTIDE SEQUENCE [LARGE SCALE GENOMIC DNA]</scope>
    <source>
        <strain evidence="1 2">HAMBI 3106</strain>
    </source>
</reference>
<name>A0A099EWW9_9RHOB</name>
<dbReference type="EMBL" id="JRKS01000068">
    <property type="protein sequence ID" value="KGJ02448.1"/>
    <property type="molecule type" value="Genomic_DNA"/>
</dbReference>
<dbReference type="AlphaFoldDB" id="A0A099EWW9"/>
<dbReference type="Proteomes" id="UP000029917">
    <property type="component" value="Unassembled WGS sequence"/>
</dbReference>
<gene>
    <name evidence="1" type="ORF">IC63_14715</name>
</gene>
<proteinExistence type="predicted"/>
<evidence type="ECO:0000313" key="2">
    <source>
        <dbReference type="Proteomes" id="UP000029917"/>
    </source>
</evidence>
<keyword evidence="2" id="KW-1185">Reference proteome</keyword>
<organism evidence="1 2">
    <name type="scientific">Paracoccus sphaerophysae</name>
    <dbReference type="NCBI Taxonomy" id="690417"/>
    <lineage>
        <taxon>Bacteria</taxon>
        <taxon>Pseudomonadati</taxon>
        <taxon>Pseudomonadota</taxon>
        <taxon>Alphaproteobacteria</taxon>
        <taxon>Rhodobacterales</taxon>
        <taxon>Paracoccaceae</taxon>
        <taxon>Paracoccus</taxon>
    </lineage>
</organism>
<protein>
    <submittedName>
        <fullName evidence="1">Uncharacterized protein</fullName>
    </submittedName>
</protein>
<sequence length="76" mass="8434">MTGHKEHLSQIEYAISDLENLICALCVVAEPFAVMPETRLSSDEVDARNGLIGLRDALKWQCRKLGDAYEAAWKAA</sequence>